<protein>
    <submittedName>
        <fullName evidence="1">Uncharacterized protein</fullName>
    </submittedName>
</protein>
<gene>
    <name evidence="1" type="ORF">MHHB_P1177</name>
</gene>
<evidence type="ECO:0000313" key="1">
    <source>
        <dbReference type="EMBL" id="GBF36947.1"/>
    </source>
</evidence>
<proteinExistence type="predicted"/>
<dbReference type="Proteomes" id="UP000290527">
    <property type="component" value="Unassembled WGS sequence"/>
</dbReference>
<evidence type="ECO:0000313" key="2">
    <source>
        <dbReference type="Proteomes" id="UP000290527"/>
    </source>
</evidence>
<dbReference type="AlphaFoldDB" id="A0A401HRQ4"/>
<sequence>MSKNNTPVKPNIGITTGRKKVNVWDRREGKELARDVAITSSSLILLLFKPSAKMEYPTVGLNKHASIEERAREFIFRCFVIGNIFFEIFSRIPELIR</sequence>
<name>A0A401HRQ4_9EURY</name>
<reference evidence="1 2" key="1">
    <citation type="journal article" date="2019" name="Int. J. Syst. Evol. Microbiol.">
        <title>Methanofervidicoccus abyssi gen. nov., sp. nov., a hydrogenotrophic methanogen, isolated from a hydrothermal vent chimney in the Mid-Cayman Spreading Center, the Caribbean Sea.</title>
        <authorList>
            <person name="Sakai S."/>
            <person name="Takaki Y."/>
            <person name="Miyazaki M."/>
            <person name="Ogawara M."/>
            <person name="Yanagawa K."/>
            <person name="Miyazaki J."/>
            <person name="Takai K."/>
        </authorList>
    </citation>
    <scope>NUCLEOTIDE SEQUENCE [LARGE SCALE GENOMIC DNA]</scope>
    <source>
        <strain evidence="1 2">HHB</strain>
    </source>
</reference>
<accession>A0A401HRQ4</accession>
<comment type="caution">
    <text evidence="1">The sequence shown here is derived from an EMBL/GenBank/DDBJ whole genome shotgun (WGS) entry which is preliminary data.</text>
</comment>
<dbReference type="EMBL" id="BFAX01000005">
    <property type="protein sequence ID" value="GBF36947.1"/>
    <property type="molecule type" value="Genomic_DNA"/>
</dbReference>
<keyword evidence="2" id="KW-1185">Reference proteome</keyword>
<organism evidence="1 2">
    <name type="scientific">Methanofervidicoccus abyssi</name>
    <dbReference type="NCBI Taxonomy" id="2082189"/>
    <lineage>
        <taxon>Archaea</taxon>
        <taxon>Methanobacteriati</taxon>
        <taxon>Methanobacteriota</taxon>
        <taxon>Methanomada group</taxon>
        <taxon>Methanococci</taxon>
        <taxon>Methanococcales</taxon>
        <taxon>Methanofervidicoccus</taxon>
    </lineage>
</organism>